<feature type="transmembrane region" description="Helical" evidence="1">
    <location>
        <begin position="60"/>
        <end position="77"/>
    </location>
</feature>
<evidence type="ECO:0000313" key="3">
    <source>
        <dbReference type="EMBL" id="CEJ08076.1"/>
    </source>
</evidence>
<dbReference type="PANTHER" id="PTHR38450:SF2">
    <property type="entry name" value="STAGE V SPORULATION PROTEIN AEB"/>
    <property type="match status" value="1"/>
</dbReference>
<protein>
    <submittedName>
        <fullName evidence="2 3">Stage V sporulation protein AE</fullName>
    </submittedName>
</protein>
<organism evidence="2">
    <name type="scientific">Acididesulfobacillus acetoxydans</name>
    <dbReference type="NCBI Taxonomy" id="1561005"/>
    <lineage>
        <taxon>Bacteria</taxon>
        <taxon>Bacillati</taxon>
        <taxon>Bacillota</taxon>
        <taxon>Clostridia</taxon>
        <taxon>Eubacteriales</taxon>
        <taxon>Peptococcaceae</taxon>
        <taxon>Acididesulfobacillus</taxon>
    </lineage>
</organism>
<dbReference type="InterPro" id="IPR014204">
    <property type="entry name" value="Spore_V_AE"/>
</dbReference>
<keyword evidence="1" id="KW-1133">Transmembrane helix</keyword>
<keyword evidence="4" id="KW-1185">Reference proteome</keyword>
<dbReference type="KEGG" id="aacx:DEACI_2753"/>
<sequence length="122" mass="12262">MFVFRMIIPAFLVGGVICVIGQLLMDLTKPSFTPAHVLVTFVTGGAILGALGWYKPLIEIGGAGASVPLSGFGYSLAKGAMDAVSREGLMGALSGGVAATAVGIAAAVLFGYLVSIAFNPKG</sequence>
<feature type="transmembrane region" description="Helical" evidence="1">
    <location>
        <begin position="6"/>
        <end position="25"/>
    </location>
</feature>
<name>A0A8S0WZP2_9FIRM</name>
<dbReference type="Proteomes" id="UP000836597">
    <property type="component" value="Chromosome"/>
</dbReference>
<dbReference type="NCBIfam" id="TIGR02839">
    <property type="entry name" value="spore_V_AE"/>
    <property type="match status" value="1"/>
</dbReference>
<keyword evidence="1" id="KW-0812">Transmembrane</keyword>
<dbReference type="EMBL" id="LR746496">
    <property type="protein sequence ID" value="CAA7602081.1"/>
    <property type="molecule type" value="Genomic_DNA"/>
</dbReference>
<accession>A0A8S0WZP2</accession>
<dbReference type="EMBL" id="CDGJ01000078">
    <property type="protein sequence ID" value="CEJ08076.1"/>
    <property type="molecule type" value="Genomic_DNA"/>
</dbReference>
<dbReference type="InterPro" id="IPR005562">
    <property type="entry name" value="SpoVA"/>
</dbReference>
<evidence type="ECO:0000313" key="2">
    <source>
        <dbReference type="EMBL" id="CAA7602081.1"/>
    </source>
</evidence>
<dbReference type="Proteomes" id="UP001071230">
    <property type="component" value="Unassembled WGS sequence"/>
</dbReference>
<keyword evidence="1" id="KW-0472">Membrane</keyword>
<feature type="transmembrane region" description="Helical" evidence="1">
    <location>
        <begin position="89"/>
        <end position="118"/>
    </location>
</feature>
<dbReference type="RefSeq" id="WP_240985514.1">
    <property type="nucleotide sequence ID" value="NZ_CDGJ01000078.1"/>
</dbReference>
<feature type="transmembrane region" description="Helical" evidence="1">
    <location>
        <begin position="37"/>
        <end position="54"/>
    </location>
</feature>
<proteinExistence type="predicted"/>
<reference evidence="2" key="2">
    <citation type="submission" date="2020-01" db="EMBL/GenBank/DDBJ databases">
        <authorList>
            <person name="Hornung B."/>
        </authorList>
    </citation>
    <scope>NUCLEOTIDE SEQUENCE</scope>
    <source>
        <strain evidence="2">PacBioINE</strain>
    </source>
</reference>
<reference evidence="3" key="1">
    <citation type="submission" date="2014-11" db="EMBL/GenBank/DDBJ databases">
        <authorList>
            <person name="Hornung B.V."/>
        </authorList>
    </citation>
    <scope>NUCLEOTIDE SEQUENCE</scope>
    <source>
        <strain evidence="3">INE</strain>
    </source>
</reference>
<evidence type="ECO:0000313" key="4">
    <source>
        <dbReference type="Proteomes" id="UP001071230"/>
    </source>
</evidence>
<gene>
    <name evidence="3" type="ORF">DEACI_2551</name>
    <name evidence="2" type="ORF">DEACI_2753</name>
</gene>
<evidence type="ECO:0000256" key="1">
    <source>
        <dbReference type="SAM" id="Phobius"/>
    </source>
</evidence>
<dbReference type="AlphaFoldDB" id="A0A8S0WZP2"/>
<dbReference type="PANTHER" id="PTHR38450">
    <property type="entry name" value="STAGE V SPORULATION PROTEIN AC-RELATED"/>
    <property type="match status" value="1"/>
</dbReference>
<dbReference type="Pfam" id="PF03862">
    <property type="entry name" value="SpoVAC_SpoVAEB"/>
    <property type="match status" value="1"/>
</dbReference>